<protein>
    <submittedName>
        <fullName evidence="1">Uncharacterized protein</fullName>
    </submittedName>
</protein>
<organism evidence="1 2">
    <name type="scientific">Zosterops borbonicus</name>
    <dbReference type="NCBI Taxonomy" id="364589"/>
    <lineage>
        <taxon>Eukaryota</taxon>
        <taxon>Metazoa</taxon>
        <taxon>Chordata</taxon>
        <taxon>Craniata</taxon>
        <taxon>Vertebrata</taxon>
        <taxon>Euteleostomi</taxon>
        <taxon>Archelosauria</taxon>
        <taxon>Archosauria</taxon>
        <taxon>Dinosauria</taxon>
        <taxon>Saurischia</taxon>
        <taxon>Theropoda</taxon>
        <taxon>Coelurosauria</taxon>
        <taxon>Aves</taxon>
        <taxon>Neognathae</taxon>
        <taxon>Neoaves</taxon>
        <taxon>Telluraves</taxon>
        <taxon>Australaves</taxon>
        <taxon>Passeriformes</taxon>
        <taxon>Sylvioidea</taxon>
        <taxon>Zosteropidae</taxon>
        <taxon>Zosterops</taxon>
    </lineage>
</organism>
<proteinExistence type="predicted"/>
<reference evidence="1" key="1">
    <citation type="submission" date="2019-04" db="EMBL/GenBank/DDBJ databases">
        <title>Genome assembly of Zosterops borbonicus 15179.</title>
        <authorList>
            <person name="Leroy T."/>
            <person name="Anselmetti Y."/>
            <person name="Tilak M.-K."/>
            <person name="Nabholz B."/>
        </authorList>
    </citation>
    <scope>NUCLEOTIDE SEQUENCE</scope>
    <source>
        <strain evidence="1">HGM_15179</strain>
        <tissue evidence="1">Muscle</tissue>
    </source>
</reference>
<dbReference type="EMBL" id="SWJQ01000005">
    <property type="protein sequence ID" value="TRZ26834.1"/>
    <property type="molecule type" value="Genomic_DNA"/>
</dbReference>
<evidence type="ECO:0000313" key="2">
    <source>
        <dbReference type="Proteomes" id="UP000796761"/>
    </source>
</evidence>
<name>A0A8K1GWN5_9PASS</name>
<dbReference type="Proteomes" id="UP000796761">
    <property type="component" value="Unassembled WGS sequence"/>
</dbReference>
<keyword evidence="2" id="KW-1185">Reference proteome</keyword>
<dbReference type="OrthoDB" id="6118220at2759"/>
<gene>
    <name evidence="1" type="ORF">HGM15179_000304</name>
</gene>
<comment type="caution">
    <text evidence="1">The sequence shown here is derived from an EMBL/GenBank/DDBJ whole genome shotgun (WGS) entry which is preliminary data.</text>
</comment>
<evidence type="ECO:0000313" key="1">
    <source>
        <dbReference type="EMBL" id="TRZ26834.1"/>
    </source>
</evidence>
<sequence length="110" mass="12582">MSWLLQKLTLPWLAPGHPADQNLQFEESRKFLARVEDNFLLQLMIEHTRGGIMLDMLFVNGDGLVGDVVVGGCLGHNDHEIIEFLIFGEIRRNINKKSFTMNFERVDLGL</sequence>
<accession>A0A8K1GWN5</accession>
<dbReference type="AlphaFoldDB" id="A0A8K1GWN5"/>